<evidence type="ECO:0000259" key="6">
    <source>
        <dbReference type="Pfam" id="PF07730"/>
    </source>
</evidence>
<dbReference type="Pfam" id="PF02518">
    <property type="entry name" value="HATPase_c"/>
    <property type="match status" value="1"/>
</dbReference>
<dbReference type="GO" id="GO:0016301">
    <property type="term" value="F:kinase activity"/>
    <property type="evidence" value="ECO:0007669"/>
    <property type="project" value="UniProtKB-KW"/>
</dbReference>
<dbReference type="InterPro" id="IPR036890">
    <property type="entry name" value="HATPase_C_sf"/>
</dbReference>
<keyword evidence="4" id="KW-1133">Transmembrane helix</keyword>
<dbReference type="InterPro" id="IPR003594">
    <property type="entry name" value="HATPase_dom"/>
</dbReference>
<reference evidence="7 8" key="1">
    <citation type="journal article" date="2019" name="Int. J. Syst. Evol. Microbiol.">
        <title>The Global Catalogue of Microorganisms (GCM) 10K type strain sequencing project: providing services to taxonomists for standard genome sequencing and annotation.</title>
        <authorList>
            <consortium name="The Broad Institute Genomics Platform"/>
            <consortium name="The Broad Institute Genome Sequencing Center for Infectious Disease"/>
            <person name="Wu L."/>
            <person name="Ma J."/>
        </authorList>
    </citation>
    <scope>NUCLEOTIDE SEQUENCE [LARGE SCALE GENOMIC DNA]</scope>
    <source>
        <strain evidence="7 8">JCM 7356</strain>
    </source>
</reference>
<proteinExistence type="predicted"/>
<feature type="domain" description="Histidine kinase/HSP90-like ATPase" evidence="5">
    <location>
        <begin position="297"/>
        <end position="382"/>
    </location>
</feature>
<dbReference type="InterPro" id="IPR050482">
    <property type="entry name" value="Sensor_HK_TwoCompSys"/>
</dbReference>
<gene>
    <name evidence="7" type="ORF">GCM10010430_79930</name>
</gene>
<feature type="transmembrane region" description="Helical" evidence="4">
    <location>
        <begin position="91"/>
        <end position="112"/>
    </location>
</feature>
<evidence type="ECO:0000259" key="5">
    <source>
        <dbReference type="Pfam" id="PF02518"/>
    </source>
</evidence>
<dbReference type="Gene3D" id="1.20.5.1930">
    <property type="match status" value="1"/>
</dbReference>
<dbReference type="InterPro" id="IPR011712">
    <property type="entry name" value="Sig_transdc_His_kin_sub3_dim/P"/>
</dbReference>
<feature type="transmembrane region" description="Helical" evidence="4">
    <location>
        <begin position="59"/>
        <end position="79"/>
    </location>
</feature>
<dbReference type="PANTHER" id="PTHR24421">
    <property type="entry name" value="NITRATE/NITRITE SENSOR PROTEIN NARX-RELATED"/>
    <property type="match status" value="1"/>
</dbReference>
<keyword evidence="1" id="KW-0808">Transferase</keyword>
<dbReference type="PANTHER" id="PTHR24421:SF63">
    <property type="entry name" value="SENSOR HISTIDINE KINASE DESK"/>
    <property type="match status" value="1"/>
</dbReference>
<protein>
    <submittedName>
        <fullName evidence="7">Sensor histidine kinase</fullName>
    </submittedName>
</protein>
<dbReference type="RefSeq" id="WP_344641479.1">
    <property type="nucleotide sequence ID" value="NZ_BAAATR010000093.1"/>
</dbReference>
<dbReference type="CDD" id="cd16917">
    <property type="entry name" value="HATPase_UhpB-NarQ-NarX-like"/>
    <property type="match status" value="1"/>
</dbReference>
<evidence type="ECO:0000256" key="1">
    <source>
        <dbReference type="ARBA" id="ARBA00022679"/>
    </source>
</evidence>
<evidence type="ECO:0000256" key="2">
    <source>
        <dbReference type="ARBA" id="ARBA00022777"/>
    </source>
</evidence>
<organism evidence="7 8">
    <name type="scientific">Kitasatospora cystarginea</name>
    <dbReference type="NCBI Taxonomy" id="58350"/>
    <lineage>
        <taxon>Bacteria</taxon>
        <taxon>Bacillati</taxon>
        <taxon>Actinomycetota</taxon>
        <taxon>Actinomycetes</taxon>
        <taxon>Kitasatosporales</taxon>
        <taxon>Streptomycetaceae</taxon>
        <taxon>Kitasatospora</taxon>
    </lineage>
</organism>
<evidence type="ECO:0000256" key="3">
    <source>
        <dbReference type="ARBA" id="ARBA00023012"/>
    </source>
</evidence>
<name>A0ABN3F219_9ACTN</name>
<comment type="caution">
    <text evidence="7">The sequence shown here is derived from an EMBL/GenBank/DDBJ whole genome shotgun (WGS) entry which is preliminary data.</text>
</comment>
<evidence type="ECO:0000313" key="7">
    <source>
        <dbReference type="EMBL" id="GAA2282006.1"/>
    </source>
</evidence>
<feature type="transmembrane region" description="Helical" evidence="4">
    <location>
        <begin position="124"/>
        <end position="146"/>
    </location>
</feature>
<dbReference type="EMBL" id="BAAATR010000093">
    <property type="protein sequence ID" value="GAA2282006.1"/>
    <property type="molecule type" value="Genomic_DNA"/>
</dbReference>
<feature type="domain" description="Signal transduction histidine kinase subgroup 3 dimerisation and phosphoacceptor" evidence="6">
    <location>
        <begin position="191"/>
        <end position="257"/>
    </location>
</feature>
<dbReference type="Gene3D" id="3.30.565.10">
    <property type="entry name" value="Histidine kinase-like ATPase, C-terminal domain"/>
    <property type="match status" value="1"/>
</dbReference>
<dbReference type="Proteomes" id="UP001500305">
    <property type="component" value="Unassembled WGS sequence"/>
</dbReference>
<dbReference type="Pfam" id="PF07730">
    <property type="entry name" value="HisKA_3"/>
    <property type="match status" value="1"/>
</dbReference>
<dbReference type="SUPFAM" id="SSF55874">
    <property type="entry name" value="ATPase domain of HSP90 chaperone/DNA topoisomerase II/histidine kinase"/>
    <property type="match status" value="1"/>
</dbReference>
<sequence>MGTGPLRRLRDGVDAVAIGLRRYRIWAGRRETQSSELSFLVVLLASPLLRSLDLPPGRAVASCIGLVVFGALFLAGQRLTPRSPLPLRVTLYGFLTVLSVLGMAATTSAWLVSAILTAISSANLLPLVWGAVSGVTAVTALSVAAGGGSVQAVLTVAAAGVIAVLRGRLLVEITQSRANRQAHAMAAVENERLRIARDLHDLLGHSLTTMVVKAELAERLAGRDPEASALAARDVQQVGRAAMAEVQQAVAGYRATSLAEEVEQARKSLRPLRNGVTVDIPPRTWGPDTDAVLAWGLREAVTNILRHANAASCTIGVTADLRTARLTVVNDDLGGAQIDTAIPGGGHGLAGLRERASELGGHLTATPLPGGGFRLALELPLDSAIEDRMGAGEGDRP</sequence>
<keyword evidence="4" id="KW-0812">Transmembrane</keyword>
<keyword evidence="2 7" id="KW-0418">Kinase</keyword>
<feature type="transmembrane region" description="Helical" evidence="4">
    <location>
        <begin position="152"/>
        <end position="171"/>
    </location>
</feature>
<keyword evidence="8" id="KW-1185">Reference proteome</keyword>
<evidence type="ECO:0000256" key="4">
    <source>
        <dbReference type="SAM" id="Phobius"/>
    </source>
</evidence>
<accession>A0ABN3F219</accession>
<evidence type="ECO:0000313" key="8">
    <source>
        <dbReference type="Proteomes" id="UP001500305"/>
    </source>
</evidence>
<keyword evidence="4" id="KW-0472">Membrane</keyword>
<keyword evidence="3" id="KW-0902">Two-component regulatory system</keyword>